<dbReference type="SUPFAM" id="SSF54236">
    <property type="entry name" value="Ubiquitin-like"/>
    <property type="match status" value="1"/>
</dbReference>
<feature type="region of interest" description="Disordered" evidence="3">
    <location>
        <begin position="1"/>
        <end position="22"/>
    </location>
</feature>
<dbReference type="OrthoDB" id="1916003at2759"/>
<dbReference type="AlphaFoldDB" id="Q4RV58"/>
<dbReference type="GO" id="GO:0005634">
    <property type="term" value="C:nucleus"/>
    <property type="evidence" value="ECO:0007669"/>
    <property type="project" value="UniProtKB-SubCell"/>
</dbReference>
<protein>
    <submittedName>
        <fullName evidence="4">(spotted green pufferfish) hypothetical protein</fullName>
    </submittedName>
</protein>
<evidence type="ECO:0000256" key="3">
    <source>
        <dbReference type="SAM" id="MobiDB-lite"/>
    </source>
</evidence>
<name>Q4RV58_TETNG</name>
<reference evidence="4" key="1">
    <citation type="journal article" date="2004" name="Nature">
        <title>Genome duplication in the teleost fish Tetraodon nigroviridis reveals the early vertebrate proto-karyotype.</title>
        <authorList>
            <person name="Jaillon O."/>
            <person name="Aury J.-M."/>
            <person name="Brunet F."/>
            <person name="Petit J.-L."/>
            <person name="Stange-Thomann N."/>
            <person name="Mauceli E."/>
            <person name="Bouneau L."/>
            <person name="Fischer C."/>
            <person name="Ozouf-Costaz C."/>
            <person name="Bernot A."/>
            <person name="Nicaud S."/>
            <person name="Jaffe D."/>
            <person name="Fisher S."/>
            <person name="Lutfalla G."/>
            <person name="Dossat C."/>
            <person name="Segurens B."/>
            <person name="Dasilva C."/>
            <person name="Salanoubat M."/>
            <person name="Levy M."/>
            <person name="Boudet N."/>
            <person name="Castellano S."/>
            <person name="Anthouard V."/>
            <person name="Jubin C."/>
            <person name="Castelli V."/>
            <person name="Katinka M."/>
            <person name="Vacherie B."/>
            <person name="Biemont C."/>
            <person name="Skalli Z."/>
            <person name="Cattolico L."/>
            <person name="Poulain J."/>
            <person name="De Berardinis V."/>
            <person name="Cruaud C."/>
            <person name="Duprat S."/>
            <person name="Brottier P."/>
            <person name="Coutanceau J.-P."/>
            <person name="Gouzy J."/>
            <person name="Parra G."/>
            <person name="Lardier G."/>
            <person name="Chapple C."/>
            <person name="McKernan K.J."/>
            <person name="McEwan P."/>
            <person name="Bosak S."/>
            <person name="Kellis M."/>
            <person name="Volff J.-N."/>
            <person name="Guigo R."/>
            <person name="Zody M.C."/>
            <person name="Mesirov J."/>
            <person name="Lindblad-Toh K."/>
            <person name="Birren B."/>
            <person name="Nusbaum C."/>
            <person name="Kahn D."/>
            <person name="Robinson-Rechavi M."/>
            <person name="Laudet V."/>
            <person name="Schachter V."/>
            <person name="Quetier F."/>
            <person name="Saurin W."/>
            <person name="Scarpelli C."/>
            <person name="Wincker P."/>
            <person name="Lander E.S."/>
            <person name="Weissenbach J."/>
            <person name="Roest Crollius H."/>
        </authorList>
    </citation>
    <scope>NUCLEOTIDE SEQUENCE [LARGE SCALE GENOMIC DNA]</scope>
</reference>
<dbReference type="KEGG" id="tng:GSTEN00028499G001"/>
<accession>Q4RV58</accession>
<dbReference type="PANTHER" id="PTHR23010:SF1">
    <property type="entry name" value="MIDNOLIN"/>
    <property type="match status" value="1"/>
</dbReference>
<sequence length="286" mass="30914">MDRPPRLCSVPTAPPEGSTGPPTMRLAVISTTGSPVELTIPRGETVEGLRTHLSRRLRLRADRIVLVHKHRITAGCSALVLTTDGSWQAADRREPAGAGGHRRQQPHPPACHPGWSGPSNCGGWKKFQGHFGKFNRIPGQRLSVWLSPIYITLEVGTHVMYVELQLSGQDVTELQRKQDPGAENIHPSATDTWVPGRSSSQFSPRRPRTRLNSKDCASLSERAAQTRTCWDGSCSSCSSPGQASASACPRHSWSQQRGSSSAEGPTPAPAVKKVGVLSSFAVTTHR</sequence>
<feature type="region of interest" description="Disordered" evidence="3">
    <location>
        <begin position="240"/>
        <end position="271"/>
    </location>
</feature>
<dbReference type="PANTHER" id="PTHR23010">
    <property type="entry name" value="MIDNOLIN"/>
    <property type="match status" value="1"/>
</dbReference>
<dbReference type="InterPro" id="IPR029071">
    <property type="entry name" value="Ubiquitin-like_domsf"/>
</dbReference>
<feature type="region of interest" description="Disordered" evidence="3">
    <location>
        <begin position="91"/>
        <end position="116"/>
    </location>
</feature>
<dbReference type="InterPro" id="IPR039336">
    <property type="entry name" value="Midnolin"/>
</dbReference>
<dbReference type="EMBL" id="CAAE01014992">
    <property type="protein sequence ID" value="CAG07724.1"/>
    <property type="molecule type" value="Genomic_DNA"/>
</dbReference>
<keyword evidence="2" id="KW-0539">Nucleus</keyword>
<evidence type="ECO:0000256" key="2">
    <source>
        <dbReference type="ARBA" id="ARBA00023242"/>
    </source>
</evidence>
<gene>
    <name evidence="4" type="ORF">GSTENG00028499001</name>
</gene>
<organism evidence="4">
    <name type="scientific">Tetraodon nigroviridis</name>
    <name type="common">Spotted green pufferfish</name>
    <name type="synonym">Chelonodon nigroviridis</name>
    <dbReference type="NCBI Taxonomy" id="99883"/>
    <lineage>
        <taxon>Eukaryota</taxon>
        <taxon>Metazoa</taxon>
        <taxon>Chordata</taxon>
        <taxon>Craniata</taxon>
        <taxon>Vertebrata</taxon>
        <taxon>Euteleostomi</taxon>
        <taxon>Actinopterygii</taxon>
        <taxon>Neopterygii</taxon>
        <taxon>Teleostei</taxon>
        <taxon>Neoteleostei</taxon>
        <taxon>Acanthomorphata</taxon>
        <taxon>Eupercaria</taxon>
        <taxon>Tetraodontiformes</taxon>
        <taxon>Tetradontoidea</taxon>
        <taxon>Tetraodontidae</taxon>
        <taxon>Tetraodon</taxon>
    </lineage>
</organism>
<proteinExistence type="predicted"/>
<evidence type="ECO:0000256" key="1">
    <source>
        <dbReference type="ARBA" id="ARBA00004123"/>
    </source>
</evidence>
<feature type="compositionally biased region" description="Low complexity" evidence="3">
    <location>
        <begin position="240"/>
        <end position="249"/>
    </location>
</feature>
<feature type="region of interest" description="Disordered" evidence="3">
    <location>
        <begin position="174"/>
        <end position="217"/>
    </location>
</feature>
<comment type="subcellular location">
    <subcellularLocation>
        <location evidence="1">Nucleus</location>
    </subcellularLocation>
</comment>
<evidence type="ECO:0000313" key="4">
    <source>
        <dbReference type="EMBL" id="CAG07724.1"/>
    </source>
</evidence>
<reference evidence="4" key="2">
    <citation type="submission" date="2004-02" db="EMBL/GenBank/DDBJ databases">
        <authorList>
            <consortium name="Genoscope"/>
            <consortium name="Whitehead Institute Centre for Genome Research"/>
        </authorList>
    </citation>
    <scope>NUCLEOTIDE SEQUENCE</scope>
</reference>
<feature type="compositionally biased region" description="Polar residues" evidence="3">
    <location>
        <begin position="252"/>
        <end position="263"/>
    </location>
</feature>
<comment type="caution">
    <text evidence="4">The sequence shown here is derived from an EMBL/GenBank/DDBJ whole genome shotgun (WGS) entry which is preliminary data.</text>
</comment>
<feature type="compositionally biased region" description="Low complexity" evidence="3">
    <location>
        <begin position="195"/>
        <end position="204"/>
    </location>
</feature>